<proteinExistence type="predicted"/>
<accession>A0A212K569</accession>
<sequence length="364" mass="40755">MNVSLYFSNELSTNSNATAFMADGSAYVLKDTDLVESTSEYRVLILNFLSEKLQNVTDYRSSKQFDAFAFMDESITQNDLIALSNVFEEIILRPGVLQKRQIQILLKFHILLYNPSIRNIKPAKYQLEISNEYYLPTNSGGETISSNNIPINPLSFVIVKAVEICNFPKNICGIFDLRVSLFCQGIILSNGVQVDPGYRGVLLSLLFNSSSSVRYLKSKENFSHLMFLATSICKGDAYDGPYMDSTEIPAYMPPLTPSGFSYEEFKKSLTHVSNLDSKVDHISEDIKPILSANFETRIASLETNLLPKVTLIIASAISILALIVTIMVGSPIASHFFRLESIDKKFDLIEQSIENIKQSINQSK</sequence>
<feature type="transmembrane region" description="Helical" evidence="1">
    <location>
        <begin position="311"/>
        <end position="337"/>
    </location>
</feature>
<organism evidence="2">
    <name type="scientific">uncultured Desulfovibrio sp</name>
    <dbReference type="NCBI Taxonomy" id="167968"/>
    <lineage>
        <taxon>Bacteria</taxon>
        <taxon>Pseudomonadati</taxon>
        <taxon>Thermodesulfobacteriota</taxon>
        <taxon>Desulfovibrionia</taxon>
        <taxon>Desulfovibrionales</taxon>
        <taxon>Desulfovibrionaceae</taxon>
        <taxon>Desulfovibrio</taxon>
        <taxon>environmental samples</taxon>
    </lineage>
</organism>
<dbReference type="SUPFAM" id="SSF51283">
    <property type="entry name" value="dUTPase-like"/>
    <property type="match status" value="1"/>
</dbReference>
<gene>
    <name evidence="2" type="ORF">KM92DES2_12250</name>
</gene>
<name>A0A212K569_9BACT</name>
<dbReference type="RefSeq" id="WP_227119199.1">
    <property type="nucleotide sequence ID" value="NZ_LT598928.1"/>
</dbReference>
<evidence type="ECO:0000256" key="1">
    <source>
        <dbReference type="SAM" id="Phobius"/>
    </source>
</evidence>
<dbReference type="InterPro" id="IPR036157">
    <property type="entry name" value="dUTPase-like_sf"/>
</dbReference>
<reference evidence="2" key="1">
    <citation type="submission" date="2016-04" db="EMBL/GenBank/DDBJ databases">
        <authorList>
            <person name="Evans L.H."/>
            <person name="Alamgir A."/>
            <person name="Owens N."/>
            <person name="Weber N.D."/>
            <person name="Virtaneva K."/>
            <person name="Barbian K."/>
            <person name="Babar A."/>
            <person name="Rosenke K."/>
        </authorList>
    </citation>
    <scope>NUCLEOTIDE SEQUENCE</scope>
    <source>
        <strain evidence="2">92-2</strain>
    </source>
</reference>
<dbReference type="Gene3D" id="2.70.40.10">
    <property type="match status" value="1"/>
</dbReference>
<protein>
    <submittedName>
        <fullName evidence="2">Uncharacterized protein</fullName>
    </submittedName>
</protein>
<keyword evidence="1" id="KW-0472">Membrane</keyword>
<dbReference type="AlphaFoldDB" id="A0A212K569"/>
<evidence type="ECO:0000313" key="2">
    <source>
        <dbReference type="EMBL" id="SBW06869.1"/>
    </source>
</evidence>
<dbReference type="EMBL" id="FLUP01000001">
    <property type="protein sequence ID" value="SBW06869.1"/>
    <property type="molecule type" value="Genomic_DNA"/>
</dbReference>
<keyword evidence="1" id="KW-0812">Transmembrane</keyword>
<keyword evidence="1" id="KW-1133">Transmembrane helix</keyword>